<feature type="transmembrane region" description="Helical" evidence="6">
    <location>
        <begin position="375"/>
        <end position="394"/>
    </location>
</feature>
<feature type="transmembrane region" description="Helical" evidence="6">
    <location>
        <begin position="225"/>
        <end position="249"/>
    </location>
</feature>
<keyword evidence="9" id="KW-1185">Reference proteome</keyword>
<proteinExistence type="predicted"/>
<gene>
    <name evidence="8" type="ORF">SE15_06865</name>
</gene>
<sequence>MKPTSSSPIAQSESQRQRLAWQLILILGIVSALGDVTYETARGVAGPYLLFLGASAAAVGMVSGLGEFLGYALRLVSGYLADRTRAYWAATFIGYGLILCIPLLAFVNRWELAAALLILERIGKAIRSPARDTILSHATAQTGRGRGFALHEFIDQIGGVAGPLLFGLVFAVRQSYRDGFNLLWIPAILMLITLALARLRVPTPELLEKEGRAADLTSTRLPRAFTFYALFTLFSVAGFATFAVLAYHWNAIGLFPPDRIAFLYALTMGVDAVAALGIGRIYDRIGLKGMLLIPLLTLPIPFLGFSHSISLALISVVLWGVVMSAHETVMRAAIADMIGKARRASAYGIFNTLYGAAWFISGTAMGLLYERSLSGLFIFVVGVEVLALVAFGALQRSYPSAVSTA</sequence>
<dbReference type="PANTHER" id="PTHR42688:SF1">
    <property type="entry name" value="BLR5212 PROTEIN"/>
    <property type="match status" value="1"/>
</dbReference>
<reference evidence="8 9" key="1">
    <citation type="submission" date="2015-07" db="EMBL/GenBank/DDBJ databases">
        <title>Whole genome sequence of Thermanaerothrix daxensis DSM 23592.</title>
        <authorList>
            <person name="Hemp J."/>
            <person name="Ward L.M."/>
            <person name="Pace L.A."/>
            <person name="Fischer W.W."/>
        </authorList>
    </citation>
    <scope>NUCLEOTIDE SEQUENCE [LARGE SCALE GENOMIC DNA]</scope>
    <source>
        <strain evidence="8 9">GNS-1</strain>
    </source>
</reference>
<evidence type="ECO:0000256" key="5">
    <source>
        <dbReference type="ARBA" id="ARBA00023136"/>
    </source>
</evidence>
<dbReference type="PATRIC" id="fig|869279.4.peg.2771"/>
<keyword evidence="3 6" id="KW-0812">Transmembrane</keyword>
<feature type="transmembrane region" description="Helical" evidence="6">
    <location>
        <begin position="302"/>
        <end position="325"/>
    </location>
</feature>
<dbReference type="PROSITE" id="PS50850">
    <property type="entry name" value="MFS"/>
    <property type="match status" value="1"/>
</dbReference>
<dbReference type="GO" id="GO:0005886">
    <property type="term" value="C:plasma membrane"/>
    <property type="evidence" value="ECO:0007669"/>
    <property type="project" value="UniProtKB-SubCell"/>
</dbReference>
<dbReference type="GO" id="GO:0022857">
    <property type="term" value="F:transmembrane transporter activity"/>
    <property type="evidence" value="ECO:0007669"/>
    <property type="project" value="InterPro"/>
</dbReference>
<dbReference type="CDD" id="cd17370">
    <property type="entry name" value="MFS_MJ1317_like"/>
    <property type="match status" value="1"/>
</dbReference>
<dbReference type="PANTHER" id="PTHR42688">
    <property type="entry name" value="CONSERVED PROTEIN"/>
    <property type="match status" value="1"/>
</dbReference>
<dbReference type="RefSeq" id="WP_054521375.1">
    <property type="nucleotide sequence ID" value="NZ_LGKO01000003.1"/>
</dbReference>
<dbReference type="InterPro" id="IPR011701">
    <property type="entry name" value="MFS"/>
</dbReference>
<dbReference type="SUPFAM" id="SSF103473">
    <property type="entry name" value="MFS general substrate transporter"/>
    <property type="match status" value="1"/>
</dbReference>
<feature type="transmembrane region" description="Helical" evidence="6">
    <location>
        <begin position="261"/>
        <end position="282"/>
    </location>
</feature>
<evidence type="ECO:0000256" key="3">
    <source>
        <dbReference type="ARBA" id="ARBA00022692"/>
    </source>
</evidence>
<dbReference type="Proteomes" id="UP000050544">
    <property type="component" value="Unassembled WGS sequence"/>
</dbReference>
<comment type="caution">
    <text evidence="8">The sequence shown here is derived from an EMBL/GenBank/DDBJ whole genome shotgun (WGS) entry which is preliminary data.</text>
</comment>
<dbReference type="STRING" id="869279.SE15_06865"/>
<name>A0A0N8GQD5_9CHLR</name>
<feature type="transmembrane region" description="Helical" evidence="6">
    <location>
        <begin position="50"/>
        <end position="73"/>
    </location>
</feature>
<evidence type="ECO:0000259" key="7">
    <source>
        <dbReference type="PROSITE" id="PS50850"/>
    </source>
</evidence>
<organism evidence="8 9">
    <name type="scientific">Thermanaerothrix daxensis</name>
    <dbReference type="NCBI Taxonomy" id="869279"/>
    <lineage>
        <taxon>Bacteria</taxon>
        <taxon>Bacillati</taxon>
        <taxon>Chloroflexota</taxon>
        <taxon>Anaerolineae</taxon>
        <taxon>Anaerolineales</taxon>
        <taxon>Anaerolineaceae</taxon>
        <taxon>Thermanaerothrix</taxon>
    </lineage>
</organism>
<dbReference type="OrthoDB" id="9803985at2"/>
<evidence type="ECO:0000256" key="1">
    <source>
        <dbReference type="ARBA" id="ARBA00004651"/>
    </source>
</evidence>
<evidence type="ECO:0000313" key="8">
    <source>
        <dbReference type="EMBL" id="KPL83394.1"/>
    </source>
</evidence>
<dbReference type="Pfam" id="PF07690">
    <property type="entry name" value="MFS_1"/>
    <property type="match status" value="2"/>
</dbReference>
<feature type="transmembrane region" description="Helical" evidence="6">
    <location>
        <begin position="85"/>
        <end position="107"/>
    </location>
</feature>
<accession>A0A0N8GQD5</accession>
<dbReference type="EMBL" id="LGKO01000003">
    <property type="protein sequence ID" value="KPL83394.1"/>
    <property type="molecule type" value="Genomic_DNA"/>
</dbReference>
<keyword evidence="2" id="KW-1003">Cell membrane</keyword>
<dbReference type="Gene3D" id="1.20.1250.20">
    <property type="entry name" value="MFS general substrate transporter like domains"/>
    <property type="match status" value="2"/>
</dbReference>
<feature type="transmembrane region" description="Helical" evidence="6">
    <location>
        <begin position="346"/>
        <end position="369"/>
    </location>
</feature>
<evidence type="ECO:0000256" key="6">
    <source>
        <dbReference type="SAM" id="Phobius"/>
    </source>
</evidence>
<keyword evidence="5 6" id="KW-0472">Membrane</keyword>
<feature type="transmembrane region" description="Helical" evidence="6">
    <location>
        <begin position="20"/>
        <end position="38"/>
    </location>
</feature>
<evidence type="ECO:0000313" key="9">
    <source>
        <dbReference type="Proteomes" id="UP000050544"/>
    </source>
</evidence>
<comment type="subcellular location">
    <subcellularLocation>
        <location evidence="1">Cell membrane</location>
        <topology evidence="1">Multi-pass membrane protein</topology>
    </subcellularLocation>
</comment>
<evidence type="ECO:0000256" key="4">
    <source>
        <dbReference type="ARBA" id="ARBA00022989"/>
    </source>
</evidence>
<feature type="transmembrane region" description="Helical" evidence="6">
    <location>
        <begin position="179"/>
        <end position="199"/>
    </location>
</feature>
<feature type="domain" description="Major facilitator superfamily (MFS) profile" evidence="7">
    <location>
        <begin position="23"/>
        <end position="399"/>
    </location>
</feature>
<protein>
    <submittedName>
        <fullName evidence="8">MFS transporter</fullName>
    </submittedName>
</protein>
<dbReference type="AlphaFoldDB" id="A0A0N8GQD5"/>
<feature type="transmembrane region" description="Helical" evidence="6">
    <location>
        <begin position="153"/>
        <end position="172"/>
    </location>
</feature>
<keyword evidence="4 6" id="KW-1133">Transmembrane helix</keyword>
<dbReference type="InterPro" id="IPR020846">
    <property type="entry name" value="MFS_dom"/>
</dbReference>
<dbReference type="InterPro" id="IPR036259">
    <property type="entry name" value="MFS_trans_sf"/>
</dbReference>
<dbReference type="InterPro" id="IPR052425">
    <property type="entry name" value="Uncharacterized_MFS-type"/>
</dbReference>
<evidence type="ECO:0000256" key="2">
    <source>
        <dbReference type="ARBA" id="ARBA00022475"/>
    </source>
</evidence>